<comment type="caution">
    <text evidence="2">The sequence shown here is derived from an EMBL/GenBank/DDBJ whole genome shotgun (WGS) entry which is preliminary data.</text>
</comment>
<gene>
    <name evidence="2" type="ORF">C2I19_17905</name>
</gene>
<dbReference type="Proteomes" id="UP000237082">
    <property type="component" value="Unassembled WGS sequence"/>
</dbReference>
<feature type="transmembrane region" description="Helical" evidence="1">
    <location>
        <begin position="399"/>
        <end position="418"/>
    </location>
</feature>
<dbReference type="AlphaFoldDB" id="A0A2S5DC05"/>
<protein>
    <submittedName>
        <fullName evidence="2">Uncharacterized protein</fullName>
    </submittedName>
</protein>
<keyword evidence="1" id="KW-1133">Transmembrane helix</keyword>
<keyword evidence="1" id="KW-0472">Membrane</keyword>
<evidence type="ECO:0000313" key="3">
    <source>
        <dbReference type="Proteomes" id="UP000237082"/>
    </source>
</evidence>
<organism evidence="2 3">
    <name type="scientific">Chromobacterium alticapitis</name>
    <dbReference type="NCBI Taxonomy" id="2073169"/>
    <lineage>
        <taxon>Bacteria</taxon>
        <taxon>Pseudomonadati</taxon>
        <taxon>Pseudomonadota</taxon>
        <taxon>Betaproteobacteria</taxon>
        <taxon>Neisseriales</taxon>
        <taxon>Chromobacteriaceae</taxon>
        <taxon>Chromobacterium</taxon>
    </lineage>
</organism>
<proteinExistence type="predicted"/>
<keyword evidence="1" id="KW-0812">Transmembrane</keyword>
<name>A0A2S5DC05_9NEIS</name>
<reference evidence="3" key="1">
    <citation type="submission" date="2018-02" db="EMBL/GenBank/DDBJ databases">
        <authorList>
            <person name="O'Hara-Hanley K."/>
            <person name="Soby S."/>
        </authorList>
    </citation>
    <scope>NUCLEOTIDE SEQUENCE [LARGE SCALE GENOMIC DNA]</scope>
    <source>
        <strain evidence="3">MWU14-2602</strain>
    </source>
</reference>
<evidence type="ECO:0000256" key="1">
    <source>
        <dbReference type="SAM" id="Phobius"/>
    </source>
</evidence>
<evidence type="ECO:0000313" key="2">
    <source>
        <dbReference type="EMBL" id="POZ60616.1"/>
    </source>
</evidence>
<accession>A0A2S5DC05</accession>
<keyword evidence="3" id="KW-1185">Reference proteome</keyword>
<dbReference type="EMBL" id="PQWB01000112">
    <property type="protein sequence ID" value="POZ60616.1"/>
    <property type="molecule type" value="Genomic_DNA"/>
</dbReference>
<sequence length="474" mass="49552">MSCLAGWSYGAAINNSLLPIIKTALTRKWNTSGHSNTWNGAYEGNPVSITFKPSQSTASIYSGQENALFVTIPFSGTSQSSNGSTVTFSGTFGLIVNLNTVSIQLTPSASAPDAWDEYLYLTNTTLTLAAPNLSASDNYIYPFSCVPSSASTTVYNALVSSLETALAGFGNESPIFLGTHTQSSDDSGKLSPAAKAALTPLYTQFITLNYTSSADAQLAALSAISGVTPPTGSWQNTLITTGTFNPTDGANTILAIADETLWSLVAQEGPTTLSDKATISYNVSNGSPSVLTVTAKPNPNGPSPWNLMSAFGWSFDAQTTLPGPNLQLILTINGAYTGTYEYDMSIALTENSNGTETISTSWSSGGEVVTFNPAAAGPLTVESAIAATVALAASTLNPYLLLVALVEAIAAAIWYAVLYEAMEKIGSHTPQNKQSQEIGSKTYTFENITIGATLESVQIEQGLIVGAALTYQNI</sequence>